<proteinExistence type="inferred from homology"/>
<evidence type="ECO:0000256" key="5">
    <source>
        <dbReference type="ARBA" id="ARBA00023010"/>
    </source>
</evidence>
<evidence type="ECO:0000256" key="2">
    <source>
        <dbReference type="ARBA" id="ARBA00006720"/>
    </source>
</evidence>
<comment type="caution">
    <text evidence="10">The sequence shown here is derived from an EMBL/GenBank/DDBJ whole genome shotgun (WGS) entry which is preliminary data.</text>
</comment>
<keyword evidence="6 8" id="KW-1015">Disulfide bond</keyword>
<organism evidence="10">
    <name type="scientific">Talaromyces marneffei PM1</name>
    <dbReference type="NCBI Taxonomy" id="1077442"/>
    <lineage>
        <taxon>Eukaryota</taxon>
        <taxon>Fungi</taxon>
        <taxon>Dikarya</taxon>
        <taxon>Ascomycota</taxon>
        <taxon>Pezizomycotina</taxon>
        <taxon>Eurotiomycetes</taxon>
        <taxon>Eurotiomycetidae</taxon>
        <taxon>Eurotiales</taxon>
        <taxon>Trichocomaceae</taxon>
        <taxon>Talaromyces</taxon>
        <taxon>Talaromyces sect. Talaromyces</taxon>
    </lineage>
</organism>
<keyword evidence="7 8" id="KW-0143">Chaperone</keyword>
<dbReference type="GO" id="GO:0005743">
    <property type="term" value="C:mitochondrial inner membrane"/>
    <property type="evidence" value="ECO:0007669"/>
    <property type="project" value="UniProtKB-SubCell"/>
</dbReference>
<evidence type="ECO:0000256" key="1">
    <source>
        <dbReference type="ARBA" id="ARBA00004137"/>
    </source>
</evidence>
<evidence type="ECO:0000256" key="8">
    <source>
        <dbReference type="RuleBase" id="RU367043"/>
    </source>
</evidence>
<evidence type="ECO:0000256" key="7">
    <source>
        <dbReference type="ARBA" id="ARBA00023186"/>
    </source>
</evidence>
<sequence length="91" mass="10521">MDGQPQIDISKLSATDRNELNQFLQNETQKSTIQQTVHHLSEMCFKKCITGKISSNKLDRTEESCAQNCVDRWMDANFAIYKHWETLRGGQ</sequence>
<dbReference type="AlphaFoldDB" id="A0A093UTQ1"/>
<keyword evidence="8" id="KW-0496">Mitochondrion</keyword>
<dbReference type="eggNOG" id="KOG3489">
    <property type="taxonomic scope" value="Eukaryota"/>
</dbReference>
<evidence type="ECO:0000256" key="6">
    <source>
        <dbReference type="ARBA" id="ARBA00023157"/>
    </source>
</evidence>
<keyword evidence="3 8" id="KW-0472">Membrane</keyword>
<evidence type="ECO:0000256" key="4">
    <source>
        <dbReference type="ARBA" id="ARBA00022927"/>
    </source>
</evidence>
<dbReference type="GO" id="GO:0015031">
    <property type="term" value="P:protein transport"/>
    <property type="evidence" value="ECO:0007669"/>
    <property type="project" value="UniProtKB-KW"/>
</dbReference>
<dbReference type="SUPFAM" id="SSF144122">
    <property type="entry name" value="Tim10-like"/>
    <property type="match status" value="1"/>
</dbReference>
<keyword evidence="3 8" id="KW-0999">Mitochondrion inner membrane</keyword>
<comment type="subunit">
    <text evidence="8">Heterohexamer.</text>
</comment>
<feature type="domain" description="Tim10-like" evidence="9">
    <location>
        <begin position="22"/>
        <end position="84"/>
    </location>
</feature>
<dbReference type="EMBL" id="JPOX01000033">
    <property type="protein sequence ID" value="KFX43677.1"/>
    <property type="molecule type" value="Genomic_DNA"/>
</dbReference>
<dbReference type="HOGENOM" id="CLU_141397_1_0_1"/>
<dbReference type="InterPro" id="IPR004217">
    <property type="entry name" value="Tim10-like"/>
</dbReference>
<dbReference type="Pfam" id="PF02953">
    <property type="entry name" value="zf-Tim10_DDP"/>
    <property type="match status" value="1"/>
</dbReference>
<evidence type="ECO:0000256" key="3">
    <source>
        <dbReference type="ARBA" id="ARBA00022792"/>
    </source>
</evidence>
<keyword evidence="8" id="KW-0813">Transport</keyword>
<dbReference type="InterPro" id="IPR035427">
    <property type="entry name" value="Tim10-like_dom_sf"/>
</dbReference>
<evidence type="ECO:0000313" key="10">
    <source>
        <dbReference type="EMBL" id="KFX43677.1"/>
    </source>
</evidence>
<protein>
    <recommendedName>
        <fullName evidence="8">Mitochondrial import inner membrane translocase subunit</fullName>
    </recommendedName>
</protein>
<comment type="subcellular location">
    <subcellularLocation>
        <location evidence="1 8">Mitochondrion inner membrane</location>
        <topology evidence="1 8">Peripheral membrane protein</topology>
        <orientation evidence="1 8">Intermembrane side</orientation>
    </subcellularLocation>
</comment>
<comment type="domain">
    <text evidence="8">The twin CX3C motif contains 4 conserved Cys residues that form 2 disulfide bonds in the mitochondrial intermembrane space.</text>
</comment>
<name>A0A093UTQ1_TALMA</name>
<evidence type="ECO:0000259" key="9">
    <source>
        <dbReference type="Pfam" id="PF02953"/>
    </source>
</evidence>
<dbReference type="Gene3D" id="1.10.287.810">
    <property type="entry name" value="Mitochondrial import inner membrane translocase subunit tim13 like domains"/>
    <property type="match status" value="1"/>
</dbReference>
<keyword evidence="5 8" id="KW-0811">Translocation</keyword>
<accession>A0A093UTQ1</accession>
<gene>
    <name evidence="10" type="ORF">GQ26_0330210</name>
</gene>
<comment type="function">
    <text evidence="8">Mitochondrial intermembrane chaperone that participates in the import and insertion of some multi-pass transmembrane proteins into the mitochondrial inner membrane. Also required for the transfer of beta-barrel precursors from the TOM complex to the sorting and assembly machinery (SAM complex) of the outer membrane. Acts as a chaperone-like protein that protects the hydrophobic precursors from aggregation and guide them through the mitochondrial intermembrane space.</text>
</comment>
<keyword evidence="4 8" id="KW-0653">Protein transport</keyword>
<comment type="similarity">
    <text evidence="2 8">Belongs to the small Tim family.</text>
</comment>
<reference evidence="10" key="1">
    <citation type="journal article" date="2014" name="PLoS Genet.">
        <title>Signature Gene Expression Reveals Novel Clues to the Molecular Mechanisms of Dimorphic Transition in Penicillium marneffei.</title>
        <authorList>
            <person name="Yang E."/>
            <person name="Wang G."/>
            <person name="Cai J."/>
            <person name="Woo P.C."/>
            <person name="Lau S.K."/>
            <person name="Yuen K.-Y."/>
            <person name="Chow W.-N."/>
            <person name="Lin X."/>
        </authorList>
    </citation>
    <scope>NUCLEOTIDE SEQUENCE [LARGE SCALE GENOMIC DNA]</scope>
    <source>
        <strain evidence="10">PM1</strain>
    </source>
</reference>